<comment type="function">
    <text evidence="5">Involved in mitochondrial fission. Acts as an adapter protein required to form mitochondrial fission complexes. Formation of these complexes is required to promote constriction and fission of the mitochondrial compartment at a late step in mitochondrial division.</text>
</comment>
<gene>
    <name evidence="7" type="ORF">GMOD_00010218</name>
</gene>
<evidence type="ECO:0000256" key="4">
    <source>
        <dbReference type="ARBA" id="ARBA00039789"/>
    </source>
</evidence>
<dbReference type="PANTHER" id="PTHR22847">
    <property type="entry name" value="WD40 REPEAT PROTEIN"/>
    <property type="match status" value="1"/>
</dbReference>
<dbReference type="GO" id="GO:0005634">
    <property type="term" value="C:nucleus"/>
    <property type="evidence" value="ECO:0007669"/>
    <property type="project" value="TreeGrafter"/>
</dbReference>
<evidence type="ECO:0000256" key="6">
    <source>
        <dbReference type="PROSITE-ProRule" id="PRU00221"/>
    </source>
</evidence>
<comment type="similarity">
    <text evidence="3">Belongs to the WD repeat MDV1/CAF4 family.</text>
</comment>
<protein>
    <recommendedName>
        <fullName evidence="4">Mitochondrial division protein 1</fullName>
    </recommendedName>
</protein>
<evidence type="ECO:0000256" key="3">
    <source>
        <dbReference type="ARBA" id="ARBA00038415"/>
    </source>
</evidence>
<evidence type="ECO:0000256" key="1">
    <source>
        <dbReference type="ARBA" id="ARBA00022574"/>
    </source>
</evidence>
<evidence type="ECO:0000256" key="2">
    <source>
        <dbReference type="ARBA" id="ARBA00022737"/>
    </source>
</evidence>
<dbReference type="PROSITE" id="PS50294">
    <property type="entry name" value="WD_REPEATS_REGION"/>
    <property type="match status" value="1"/>
</dbReference>
<dbReference type="SUPFAM" id="SSF50978">
    <property type="entry name" value="WD40 repeat-like"/>
    <property type="match status" value="1"/>
</dbReference>
<name>A0A3M7MD00_9PLEO</name>
<organism evidence="7 8">
    <name type="scientific">Pyrenophora seminiperda CCB06</name>
    <dbReference type="NCBI Taxonomy" id="1302712"/>
    <lineage>
        <taxon>Eukaryota</taxon>
        <taxon>Fungi</taxon>
        <taxon>Dikarya</taxon>
        <taxon>Ascomycota</taxon>
        <taxon>Pezizomycotina</taxon>
        <taxon>Dothideomycetes</taxon>
        <taxon>Pleosporomycetidae</taxon>
        <taxon>Pleosporales</taxon>
        <taxon>Pleosporineae</taxon>
        <taxon>Pleosporaceae</taxon>
        <taxon>Pyrenophora</taxon>
    </lineage>
</organism>
<feature type="repeat" description="WD" evidence="6">
    <location>
        <begin position="58"/>
        <end position="97"/>
    </location>
</feature>
<dbReference type="PROSITE" id="PS00678">
    <property type="entry name" value="WD_REPEATS_1"/>
    <property type="match status" value="1"/>
</dbReference>
<keyword evidence="8" id="KW-1185">Reference proteome</keyword>
<dbReference type="InterPro" id="IPR001680">
    <property type="entry name" value="WD40_rpt"/>
</dbReference>
<sequence>MRILFGPSKRQHDDTSLRTLVGHSDCINSVVFSDDSKFLASASYNKTNASSSECWRTFVGHQDCVSGVIFIPSSNELVSTSSDKTLKIWDIESSEYI</sequence>
<accession>A0A3M7MD00</accession>
<dbReference type="InterPro" id="IPR036322">
    <property type="entry name" value="WD40_repeat_dom_sf"/>
</dbReference>
<dbReference type="SMART" id="SM00320">
    <property type="entry name" value="WD40"/>
    <property type="match status" value="2"/>
</dbReference>
<keyword evidence="1 6" id="KW-0853">WD repeat</keyword>
<dbReference type="InterPro" id="IPR019775">
    <property type="entry name" value="WD40_repeat_CS"/>
</dbReference>
<dbReference type="OrthoDB" id="538223at2759"/>
<evidence type="ECO:0000313" key="8">
    <source>
        <dbReference type="Proteomes" id="UP000265663"/>
    </source>
</evidence>
<dbReference type="Pfam" id="PF00400">
    <property type="entry name" value="WD40"/>
    <property type="match status" value="2"/>
</dbReference>
<keyword evidence="2" id="KW-0677">Repeat</keyword>
<dbReference type="InterPro" id="IPR015943">
    <property type="entry name" value="WD40/YVTN_repeat-like_dom_sf"/>
</dbReference>
<proteinExistence type="inferred from homology"/>
<reference evidence="7 8" key="1">
    <citation type="journal article" date="2014" name="PLoS ONE">
        <title>De novo Genome Assembly of the Fungal Plant Pathogen Pyrenophora semeniperda.</title>
        <authorList>
            <person name="Soliai M.M."/>
            <person name="Meyer S.E."/>
            <person name="Udall J.A."/>
            <person name="Elzinga D.E."/>
            <person name="Hermansen R.A."/>
            <person name="Bodily P.M."/>
            <person name="Hart A.A."/>
            <person name="Coleman C.E."/>
        </authorList>
    </citation>
    <scope>NUCLEOTIDE SEQUENCE [LARGE SCALE GENOMIC DNA]</scope>
    <source>
        <strain evidence="7 8">CCB06</strain>
        <tissue evidence="7">Mycelium</tissue>
    </source>
</reference>
<dbReference type="Proteomes" id="UP000265663">
    <property type="component" value="Unassembled WGS sequence"/>
</dbReference>
<dbReference type="Gene3D" id="2.130.10.10">
    <property type="entry name" value="YVTN repeat-like/Quinoprotein amine dehydrogenase"/>
    <property type="match status" value="1"/>
</dbReference>
<dbReference type="GO" id="GO:1990234">
    <property type="term" value="C:transferase complex"/>
    <property type="evidence" value="ECO:0007669"/>
    <property type="project" value="UniProtKB-ARBA"/>
</dbReference>
<dbReference type="AlphaFoldDB" id="A0A3M7MD00"/>
<dbReference type="PROSITE" id="PS50082">
    <property type="entry name" value="WD_REPEATS_2"/>
    <property type="match status" value="1"/>
</dbReference>
<dbReference type="PANTHER" id="PTHR22847:SF637">
    <property type="entry name" value="WD REPEAT DOMAIN 5B"/>
    <property type="match status" value="1"/>
</dbReference>
<dbReference type="EMBL" id="KE747832">
    <property type="protein sequence ID" value="RMZ72357.1"/>
    <property type="molecule type" value="Genomic_DNA"/>
</dbReference>
<evidence type="ECO:0000313" key="7">
    <source>
        <dbReference type="EMBL" id="RMZ72357.1"/>
    </source>
</evidence>
<evidence type="ECO:0000256" key="5">
    <source>
        <dbReference type="ARBA" id="ARBA00043913"/>
    </source>
</evidence>